<protein>
    <recommendedName>
        <fullName evidence="1">DAGKc domain-containing protein</fullName>
    </recommendedName>
</protein>
<organism evidence="2 3">
    <name type="scientific">Candidatus Magasanikbacteria bacterium RIFCSPLOWO2_12_FULL_43_12</name>
    <dbReference type="NCBI Taxonomy" id="1798692"/>
    <lineage>
        <taxon>Bacteria</taxon>
        <taxon>Candidatus Magasanikiibacteriota</taxon>
    </lineage>
</organism>
<dbReference type="GO" id="GO:0016301">
    <property type="term" value="F:kinase activity"/>
    <property type="evidence" value="ECO:0007669"/>
    <property type="project" value="InterPro"/>
</dbReference>
<dbReference type="InterPro" id="IPR017438">
    <property type="entry name" value="ATP-NAD_kinase_N"/>
</dbReference>
<dbReference type="InterPro" id="IPR016064">
    <property type="entry name" value="NAD/diacylglycerol_kinase_sf"/>
</dbReference>
<dbReference type="AlphaFoldDB" id="A0A1F6MR71"/>
<evidence type="ECO:0000259" key="1">
    <source>
        <dbReference type="PROSITE" id="PS50146"/>
    </source>
</evidence>
<dbReference type="EMBL" id="MFQN01000025">
    <property type="protein sequence ID" value="OGH74164.1"/>
    <property type="molecule type" value="Genomic_DNA"/>
</dbReference>
<gene>
    <name evidence="2" type="ORF">A3G00_04840</name>
</gene>
<dbReference type="Pfam" id="PF00781">
    <property type="entry name" value="DAGK_cat"/>
    <property type="match status" value="1"/>
</dbReference>
<dbReference type="SUPFAM" id="SSF111331">
    <property type="entry name" value="NAD kinase/diacylglycerol kinase-like"/>
    <property type="match status" value="1"/>
</dbReference>
<dbReference type="Gene3D" id="3.40.50.10330">
    <property type="entry name" value="Probable inorganic polyphosphate/atp-NAD kinase, domain 1"/>
    <property type="match status" value="1"/>
</dbReference>
<accession>A0A1F6MR71</accession>
<dbReference type="PROSITE" id="PS50146">
    <property type="entry name" value="DAGK"/>
    <property type="match status" value="1"/>
</dbReference>
<reference evidence="2 3" key="1">
    <citation type="journal article" date="2016" name="Nat. Commun.">
        <title>Thousands of microbial genomes shed light on interconnected biogeochemical processes in an aquifer system.</title>
        <authorList>
            <person name="Anantharaman K."/>
            <person name="Brown C.T."/>
            <person name="Hug L.A."/>
            <person name="Sharon I."/>
            <person name="Castelle C.J."/>
            <person name="Probst A.J."/>
            <person name="Thomas B.C."/>
            <person name="Singh A."/>
            <person name="Wilkins M.J."/>
            <person name="Karaoz U."/>
            <person name="Brodie E.L."/>
            <person name="Williams K.H."/>
            <person name="Hubbard S.S."/>
            <person name="Banfield J.F."/>
        </authorList>
    </citation>
    <scope>NUCLEOTIDE SEQUENCE [LARGE SCALE GENOMIC DNA]</scope>
</reference>
<dbReference type="Gene3D" id="2.60.200.40">
    <property type="match status" value="1"/>
</dbReference>
<feature type="domain" description="DAGKc" evidence="1">
    <location>
        <begin position="43"/>
        <end position="126"/>
    </location>
</feature>
<proteinExistence type="predicted"/>
<evidence type="ECO:0000313" key="3">
    <source>
        <dbReference type="Proteomes" id="UP000178347"/>
    </source>
</evidence>
<comment type="caution">
    <text evidence="2">The sequence shown here is derived from an EMBL/GenBank/DDBJ whole genome shotgun (WGS) entry which is preliminary data.</text>
</comment>
<sequence length="251" mass="28611">MYVYLYDNFLKQKKYASILKTIETRLTDFGIAGKIIRLQSLSDAKELAEDEIKKSVSGIVIVGNDKTFGQVLSRAATCETLFGFLPIGPDNKIAEILGIPIGEDACATLSRRRKLRLDLGWFNGRYFVSQLHVFPGEIAVEYDERFKVTAKGKMELVVCNLQPFEWEGNGKKYVVRPQDGKLEAFLRPVVGHSWFKEVYEDPSIFPFQEMTVSAKKPFAVEADGRQSKETKIKIKLSKKRVEMIVGKERRF</sequence>
<evidence type="ECO:0000313" key="2">
    <source>
        <dbReference type="EMBL" id="OGH74164.1"/>
    </source>
</evidence>
<dbReference type="STRING" id="1798692.A3G00_04840"/>
<dbReference type="InterPro" id="IPR001206">
    <property type="entry name" value="Diacylglycerol_kinase_cat_dom"/>
</dbReference>
<dbReference type="Proteomes" id="UP000178347">
    <property type="component" value="Unassembled WGS sequence"/>
</dbReference>
<name>A0A1F6MR71_9BACT</name>